<evidence type="ECO:0000313" key="7">
    <source>
        <dbReference type="EMBL" id="KIM29590.1"/>
    </source>
</evidence>
<sequence>SRVWRRVTGARQPPISDIGRVGGGSNNDGVFSNLAMRPTTQVNRPSVPLDGPAADDSIFHAPELARDEAPPSYAAAQADTAPPYWENTIVATTPDDFLIDSIPAGSIMAFIWSLAVSVFLEWIGFILAYMLSQSHAGRYGAKAGLGITFVRLGLWFRARGREWNGNSVPDEMWWTSAFGNSTMANGTHITPFTHLSGASYWNNGSHWNSTSPDHPGGPHHAKVHFTEWLALFLMTIGWFIFMSSLLGFWRVKRWE</sequence>
<comment type="subcellular location">
    <subcellularLocation>
        <location evidence="1">Membrane</location>
        <topology evidence="1">Multi-pass membrane protein</topology>
    </subcellularLocation>
</comment>
<dbReference type="EMBL" id="KN824288">
    <property type="protein sequence ID" value="KIM29590.1"/>
    <property type="molecule type" value="Genomic_DNA"/>
</dbReference>
<evidence type="ECO:0000256" key="1">
    <source>
        <dbReference type="ARBA" id="ARBA00004141"/>
    </source>
</evidence>
<evidence type="ECO:0000313" key="8">
    <source>
        <dbReference type="Proteomes" id="UP000054097"/>
    </source>
</evidence>
<protein>
    <submittedName>
        <fullName evidence="7">Uncharacterized protein</fullName>
    </submittedName>
</protein>
<dbReference type="OrthoDB" id="10003116at2759"/>
<dbReference type="GO" id="GO:0030001">
    <property type="term" value="P:metal ion transport"/>
    <property type="evidence" value="ECO:0007669"/>
    <property type="project" value="InterPro"/>
</dbReference>
<feature type="transmembrane region" description="Helical" evidence="6">
    <location>
        <begin position="107"/>
        <end position="132"/>
    </location>
</feature>
<dbReference type="HOGENOM" id="CLU_041193_0_1_1"/>
<dbReference type="CDD" id="cd22212">
    <property type="entry name" value="NDFIP-like"/>
    <property type="match status" value="1"/>
</dbReference>
<dbReference type="PANTHER" id="PTHR13396:SF5">
    <property type="entry name" value="NEDD4 FAMILY INTERACTING PROTEIN"/>
    <property type="match status" value="1"/>
</dbReference>
<dbReference type="STRING" id="933852.A0A0C3AYL4"/>
<feature type="non-terminal residue" evidence="7">
    <location>
        <position position="255"/>
    </location>
</feature>
<dbReference type="Pfam" id="PF10176">
    <property type="entry name" value="NEDD4_Bsd2"/>
    <property type="match status" value="1"/>
</dbReference>
<organism evidence="7 8">
    <name type="scientific">Serendipita vermifera MAFF 305830</name>
    <dbReference type="NCBI Taxonomy" id="933852"/>
    <lineage>
        <taxon>Eukaryota</taxon>
        <taxon>Fungi</taxon>
        <taxon>Dikarya</taxon>
        <taxon>Basidiomycota</taxon>
        <taxon>Agaricomycotina</taxon>
        <taxon>Agaricomycetes</taxon>
        <taxon>Sebacinales</taxon>
        <taxon>Serendipitaceae</taxon>
        <taxon>Serendipita</taxon>
    </lineage>
</organism>
<evidence type="ECO:0000256" key="4">
    <source>
        <dbReference type="ARBA" id="ARBA00023136"/>
    </source>
</evidence>
<proteinExistence type="predicted"/>
<dbReference type="GO" id="GO:0031398">
    <property type="term" value="P:positive regulation of protein ubiquitination"/>
    <property type="evidence" value="ECO:0007669"/>
    <property type="project" value="TreeGrafter"/>
</dbReference>
<feature type="transmembrane region" description="Helical" evidence="6">
    <location>
        <begin position="228"/>
        <end position="249"/>
    </location>
</feature>
<dbReference type="GO" id="GO:0007034">
    <property type="term" value="P:vacuolar transport"/>
    <property type="evidence" value="ECO:0007669"/>
    <property type="project" value="InterPro"/>
</dbReference>
<keyword evidence="4 6" id="KW-0472">Membrane</keyword>
<evidence type="ECO:0000256" key="6">
    <source>
        <dbReference type="SAM" id="Phobius"/>
    </source>
</evidence>
<evidence type="ECO:0000256" key="5">
    <source>
        <dbReference type="SAM" id="MobiDB-lite"/>
    </source>
</evidence>
<dbReference type="GO" id="GO:0006511">
    <property type="term" value="P:ubiquitin-dependent protein catabolic process"/>
    <property type="evidence" value="ECO:0007669"/>
    <property type="project" value="TreeGrafter"/>
</dbReference>
<dbReference type="GO" id="GO:0005783">
    <property type="term" value="C:endoplasmic reticulum"/>
    <property type="evidence" value="ECO:0007669"/>
    <property type="project" value="TreeGrafter"/>
</dbReference>
<feature type="non-terminal residue" evidence="7">
    <location>
        <position position="1"/>
    </location>
</feature>
<reference evidence="7 8" key="1">
    <citation type="submission" date="2014-04" db="EMBL/GenBank/DDBJ databases">
        <authorList>
            <consortium name="DOE Joint Genome Institute"/>
            <person name="Kuo A."/>
            <person name="Zuccaro A."/>
            <person name="Kohler A."/>
            <person name="Nagy L.G."/>
            <person name="Floudas D."/>
            <person name="Copeland A."/>
            <person name="Barry K.W."/>
            <person name="Cichocki N."/>
            <person name="Veneault-Fourrey C."/>
            <person name="LaButti K."/>
            <person name="Lindquist E.A."/>
            <person name="Lipzen A."/>
            <person name="Lundell T."/>
            <person name="Morin E."/>
            <person name="Murat C."/>
            <person name="Sun H."/>
            <person name="Tunlid A."/>
            <person name="Henrissat B."/>
            <person name="Grigoriev I.V."/>
            <person name="Hibbett D.S."/>
            <person name="Martin F."/>
            <person name="Nordberg H.P."/>
            <person name="Cantor M.N."/>
            <person name="Hua S.X."/>
        </authorList>
    </citation>
    <scope>NUCLEOTIDE SEQUENCE [LARGE SCALE GENOMIC DNA]</scope>
    <source>
        <strain evidence="7 8">MAFF 305830</strain>
    </source>
</reference>
<dbReference type="Proteomes" id="UP000054097">
    <property type="component" value="Unassembled WGS sequence"/>
</dbReference>
<evidence type="ECO:0000256" key="3">
    <source>
        <dbReference type="ARBA" id="ARBA00022989"/>
    </source>
</evidence>
<dbReference type="AlphaFoldDB" id="A0A0C3AYL4"/>
<evidence type="ECO:0000256" key="2">
    <source>
        <dbReference type="ARBA" id="ARBA00022692"/>
    </source>
</evidence>
<reference evidence="8" key="2">
    <citation type="submission" date="2015-01" db="EMBL/GenBank/DDBJ databases">
        <title>Evolutionary Origins and Diversification of the Mycorrhizal Mutualists.</title>
        <authorList>
            <consortium name="DOE Joint Genome Institute"/>
            <consortium name="Mycorrhizal Genomics Consortium"/>
            <person name="Kohler A."/>
            <person name="Kuo A."/>
            <person name="Nagy L.G."/>
            <person name="Floudas D."/>
            <person name="Copeland A."/>
            <person name="Barry K.W."/>
            <person name="Cichocki N."/>
            <person name="Veneault-Fourrey C."/>
            <person name="LaButti K."/>
            <person name="Lindquist E.A."/>
            <person name="Lipzen A."/>
            <person name="Lundell T."/>
            <person name="Morin E."/>
            <person name="Murat C."/>
            <person name="Riley R."/>
            <person name="Ohm R."/>
            <person name="Sun H."/>
            <person name="Tunlid A."/>
            <person name="Henrissat B."/>
            <person name="Grigoriev I.V."/>
            <person name="Hibbett D.S."/>
            <person name="Martin F."/>
        </authorList>
    </citation>
    <scope>NUCLEOTIDE SEQUENCE [LARGE SCALE GENOMIC DNA]</scope>
    <source>
        <strain evidence="8">MAFF 305830</strain>
    </source>
</reference>
<gene>
    <name evidence="7" type="ORF">M408DRAFT_33431</name>
</gene>
<name>A0A0C3AYL4_SERVB</name>
<dbReference type="GO" id="GO:0016020">
    <property type="term" value="C:membrane"/>
    <property type="evidence" value="ECO:0007669"/>
    <property type="project" value="UniProtKB-SubCell"/>
</dbReference>
<dbReference type="InterPro" id="IPR019325">
    <property type="entry name" value="NEDD4/Bsd2"/>
</dbReference>
<keyword evidence="3 6" id="KW-1133">Transmembrane helix</keyword>
<keyword evidence="2 6" id="KW-0812">Transmembrane</keyword>
<feature type="region of interest" description="Disordered" evidence="5">
    <location>
        <begin position="1"/>
        <end position="24"/>
    </location>
</feature>
<keyword evidence="8" id="KW-1185">Reference proteome</keyword>
<dbReference type="PANTHER" id="PTHR13396">
    <property type="entry name" value="NEDD4 FAMILY INTERACTING PROTEIN 1/2"/>
    <property type="match status" value="1"/>
</dbReference>
<dbReference type="GO" id="GO:0005794">
    <property type="term" value="C:Golgi apparatus"/>
    <property type="evidence" value="ECO:0007669"/>
    <property type="project" value="TreeGrafter"/>
</dbReference>
<accession>A0A0C3AYL4</accession>
<dbReference type="GO" id="GO:0048471">
    <property type="term" value="C:perinuclear region of cytoplasm"/>
    <property type="evidence" value="ECO:0007669"/>
    <property type="project" value="TreeGrafter"/>
</dbReference>